<evidence type="ECO:0000256" key="1">
    <source>
        <dbReference type="ARBA" id="ARBA00022801"/>
    </source>
</evidence>
<dbReference type="InterPro" id="IPR051540">
    <property type="entry name" value="S-2-haloacid_dehalogenase"/>
</dbReference>
<proteinExistence type="predicted"/>
<dbReference type="PRINTS" id="PR00413">
    <property type="entry name" value="HADHALOGNASE"/>
</dbReference>
<dbReference type="PANTHER" id="PTHR43316">
    <property type="entry name" value="HYDROLASE, HALOACID DELAHOGENASE-RELATED"/>
    <property type="match status" value="1"/>
</dbReference>
<evidence type="ECO:0000313" key="3">
    <source>
        <dbReference type="Proteomes" id="UP001589818"/>
    </source>
</evidence>
<dbReference type="RefSeq" id="WP_204818907.1">
    <property type="nucleotide sequence ID" value="NZ_JANHOF010000016.1"/>
</dbReference>
<dbReference type="SFLD" id="SFLDG01129">
    <property type="entry name" value="C1.5:_HAD__Beta-PGM__Phosphata"/>
    <property type="match status" value="1"/>
</dbReference>
<dbReference type="Pfam" id="PF00702">
    <property type="entry name" value="Hydrolase"/>
    <property type="match status" value="1"/>
</dbReference>
<name>A0ABV6JB46_9BACL</name>
<organism evidence="2 3">
    <name type="scientific">Paenibacillus mendelii</name>
    <dbReference type="NCBI Taxonomy" id="206163"/>
    <lineage>
        <taxon>Bacteria</taxon>
        <taxon>Bacillati</taxon>
        <taxon>Bacillota</taxon>
        <taxon>Bacilli</taxon>
        <taxon>Bacillales</taxon>
        <taxon>Paenibacillaceae</taxon>
        <taxon>Paenibacillus</taxon>
    </lineage>
</organism>
<dbReference type="Gene3D" id="3.40.50.1000">
    <property type="entry name" value="HAD superfamily/HAD-like"/>
    <property type="match status" value="1"/>
</dbReference>
<keyword evidence="3" id="KW-1185">Reference proteome</keyword>
<dbReference type="GO" id="GO:0016787">
    <property type="term" value="F:hydrolase activity"/>
    <property type="evidence" value="ECO:0007669"/>
    <property type="project" value="UniProtKB-KW"/>
</dbReference>
<dbReference type="Proteomes" id="UP001589818">
    <property type="component" value="Unassembled WGS sequence"/>
</dbReference>
<dbReference type="SUPFAM" id="SSF56784">
    <property type="entry name" value="HAD-like"/>
    <property type="match status" value="1"/>
</dbReference>
<dbReference type="EMBL" id="JBHLVF010000028">
    <property type="protein sequence ID" value="MFC0393105.1"/>
    <property type="molecule type" value="Genomic_DNA"/>
</dbReference>
<comment type="caution">
    <text evidence="2">The sequence shown here is derived from an EMBL/GenBank/DDBJ whole genome shotgun (WGS) entry which is preliminary data.</text>
</comment>
<dbReference type="Gene3D" id="1.10.150.240">
    <property type="entry name" value="Putative phosphatase, domain 2"/>
    <property type="match status" value="1"/>
</dbReference>
<dbReference type="InterPro" id="IPR036412">
    <property type="entry name" value="HAD-like_sf"/>
</dbReference>
<dbReference type="InterPro" id="IPR023198">
    <property type="entry name" value="PGP-like_dom2"/>
</dbReference>
<sequence>MKFKAVFLDFYGTLVHEDDRIIAGICEQIKTNAAVDCRARDIGGYWWNEFTNTFQQSHGELFQTQRTLVLNSLEKTIVKFESSCVAGEMIQHQFDHWTKPELFEDTQPFLEALHGIPVYILSNIDASDIREAVHYHGIQVTDVLSSEDVQAYKPRPELFVEALRRSHLSADEVIHIGDSITSDVEGAQSIGIQAVWLNRLNKPLPEGAKPDFICKDLIEVRDLL</sequence>
<dbReference type="NCBIfam" id="TIGR01509">
    <property type="entry name" value="HAD-SF-IA-v3"/>
    <property type="match status" value="1"/>
</dbReference>
<dbReference type="NCBIfam" id="TIGR01549">
    <property type="entry name" value="HAD-SF-IA-v1"/>
    <property type="match status" value="1"/>
</dbReference>
<reference evidence="2 3" key="1">
    <citation type="submission" date="2024-09" db="EMBL/GenBank/DDBJ databases">
        <authorList>
            <person name="Sun Q."/>
            <person name="Mori K."/>
        </authorList>
    </citation>
    <scope>NUCLEOTIDE SEQUENCE [LARGE SCALE GENOMIC DNA]</scope>
    <source>
        <strain evidence="2 3">CCM 4839</strain>
    </source>
</reference>
<dbReference type="PANTHER" id="PTHR43316:SF3">
    <property type="entry name" value="HALOACID DEHALOGENASE, TYPE II (AFU_ORTHOLOGUE AFUA_2G07750)-RELATED"/>
    <property type="match status" value="1"/>
</dbReference>
<gene>
    <name evidence="2" type="ORF">ACFFJ8_17195</name>
</gene>
<dbReference type="SFLD" id="SFLDS00003">
    <property type="entry name" value="Haloacid_Dehalogenase"/>
    <property type="match status" value="1"/>
</dbReference>
<dbReference type="EC" id="3.1.3.-" evidence="2"/>
<protein>
    <submittedName>
        <fullName evidence="2">HAD family hydrolase</fullName>
        <ecNumber evidence="2">3.1.3.-</ecNumber>
    </submittedName>
</protein>
<accession>A0ABV6JB46</accession>
<evidence type="ECO:0000313" key="2">
    <source>
        <dbReference type="EMBL" id="MFC0393105.1"/>
    </source>
</evidence>
<keyword evidence="1 2" id="KW-0378">Hydrolase</keyword>
<dbReference type="InterPro" id="IPR023214">
    <property type="entry name" value="HAD_sf"/>
</dbReference>
<dbReference type="InterPro" id="IPR006439">
    <property type="entry name" value="HAD-SF_hydro_IA"/>
</dbReference>